<keyword evidence="1" id="KW-1133">Transmembrane helix</keyword>
<reference evidence="2" key="1">
    <citation type="submission" date="2020-11" db="EMBL/GenBank/DDBJ databases">
        <authorList>
            <person name="Whiteford S."/>
        </authorList>
    </citation>
    <scope>NUCLEOTIDE SEQUENCE</scope>
</reference>
<feature type="transmembrane region" description="Helical" evidence="1">
    <location>
        <begin position="46"/>
        <end position="65"/>
    </location>
</feature>
<keyword evidence="3" id="KW-1185">Reference proteome</keyword>
<accession>A0A8S4G2I6</accession>
<evidence type="ECO:0000256" key="1">
    <source>
        <dbReference type="SAM" id="Phobius"/>
    </source>
</evidence>
<evidence type="ECO:0000313" key="2">
    <source>
        <dbReference type="EMBL" id="CAG9134094.1"/>
    </source>
</evidence>
<gene>
    <name evidence="2" type="ORF">PLXY2_LOCUS12334</name>
</gene>
<keyword evidence="1" id="KW-0472">Membrane</keyword>
<evidence type="ECO:0000313" key="3">
    <source>
        <dbReference type="Proteomes" id="UP000653454"/>
    </source>
</evidence>
<proteinExistence type="predicted"/>
<protein>
    <submittedName>
        <fullName evidence="2">(diamondback moth) hypothetical protein</fullName>
    </submittedName>
</protein>
<organism evidence="2 3">
    <name type="scientific">Plutella xylostella</name>
    <name type="common">Diamondback moth</name>
    <name type="synonym">Plutella maculipennis</name>
    <dbReference type="NCBI Taxonomy" id="51655"/>
    <lineage>
        <taxon>Eukaryota</taxon>
        <taxon>Metazoa</taxon>
        <taxon>Ecdysozoa</taxon>
        <taxon>Arthropoda</taxon>
        <taxon>Hexapoda</taxon>
        <taxon>Insecta</taxon>
        <taxon>Pterygota</taxon>
        <taxon>Neoptera</taxon>
        <taxon>Endopterygota</taxon>
        <taxon>Lepidoptera</taxon>
        <taxon>Glossata</taxon>
        <taxon>Ditrysia</taxon>
        <taxon>Yponomeutoidea</taxon>
        <taxon>Plutellidae</taxon>
        <taxon>Plutella</taxon>
    </lineage>
</organism>
<sequence length="80" mass="8624">MQPFSNKPTSLLSLPILHETDKQTKQSAIKRRVASAGVTAAPRSNMSPAALIIAALAMAFSVAAYHESNRKHMLHVLGDQ</sequence>
<dbReference type="EMBL" id="CAJHNJ030000072">
    <property type="protein sequence ID" value="CAG9134094.1"/>
    <property type="molecule type" value="Genomic_DNA"/>
</dbReference>
<keyword evidence="1" id="KW-0812">Transmembrane</keyword>
<name>A0A8S4G2I6_PLUXY</name>
<dbReference type="Proteomes" id="UP000653454">
    <property type="component" value="Unassembled WGS sequence"/>
</dbReference>
<comment type="caution">
    <text evidence="2">The sequence shown here is derived from an EMBL/GenBank/DDBJ whole genome shotgun (WGS) entry which is preliminary data.</text>
</comment>
<dbReference type="AlphaFoldDB" id="A0A8S4G2I6"/>